<feature type="domain" description="Sodium/calcium exchanger membrane region" evidence="12">
    <location>
        <begin position="191"/>
        <end position="345"/>
    </location>
</feature>
<evidence type="ECO:0000256" key="2">
    <source>
        <dbReference type="ARBA" id="ARBA00008248"/>
    </source>
</evidence>
<dbReference type="InterPro" id="IPR004798">
    <property type="entry name" value="CAX-like"/>
</dbReference>
<dbReference type="NCBIfam" id="TIGR00378">
    <property type="entry name" value="cax"/>
    <property type="match status" value="1"/>
</dbReference>
<feature type="transmembrane region" description="Helical" evidence="11">
    <location>
        <begin position="378"/>
        <end position="398"/>
    </location>
</feature>
<evidence type="ECO:0000256" key="8">
    <source>
        <dbReference type="ARBA" id="ARBA00022989"/>
    </source>
</evidence>
<feature type="transmembrane region" description="Helical" evidence="11">
    <location>
        <begin position="480"/>
        <end position="503"/>
    </location>
</feature>
<feature type="transmembrane region" description="Helical" evidence="11">
    <location>
        <begin position="189"/>
        <end position="210"/>
    </location>
</feature>
<feature type="transmembrane region" description="Helical" evidence="11">
    <location>
        <begin position="510"/>
        <end position="528"/>
    </location>
</feature>
<dbReference type="EMBL" id="HBHM01001838">
    <property type="protein sequence ID" value="CAD9722175.1"/>
    <property type="molecule type" value="Transcribed_RNA"/>
</dbReference>
<evidence type="ECO:0000256" key="3">
    <source>
        <dbReference type="ARBA" id="ARBA00022448"/>
    </source>
</evidence>
<dbReference type="Pfam" id="PF01699">
    <property type="entry name" value="Na_Ca_ex"/>
    <property type="match status" value="2"/>
</dbReference>
<feature type="transmembrane region" description="Helical" evidence="11">
    <location>
        <begin position="418"/>
        <end position="442"/>
    </location>
</feature>
<dbReference type="InterPro" id="IPR004713">
    <property type="entry name" value="CaH_exchang"/>
</dbReference>
<evidence type="ECO:0000256" key="9">
    <source>
        <dbReference type="ARBA" id="ARBA00023065"/>
    </source>
</evidence>
<feature type="transmembrane region" description="Helical" evidence="11">
    <location>
        <begin position="257"/>
        <end position="280"/>
    </location>
</feature>
<evidence type="ECO:0000313" key="13">
    <source>
        <dbReference type="EMBL" id="CAD9722175.1"/>
    </source>
</evidence>
<evidence type="ECO:0000256" key="10">
    <source>
        <dbReference type="ARBA" id="ARBA00023136"/>
    </source>
</evidence>
<comment type="function">
    <text evidence="11">Vacuolar cation/proton exchanger (CAX). Translocates Ca(2+) and other metal ions into vacuoles using the proton gradient formed by H(+)-ATPase and H(+)-pyrophosphatase.</text>
</comment>
<dbReference type="GO" id="GO:0012505">
    <property type="term" value="C:endomembrane system"/>
    <property type="evidence" value="ECO:0007669"/>
    <property type="project" value="UniProtKB-SubCell"/>
</dbReference>
<evidence type="ECO:0000256" key="1">
    <source>
        <dbReference type="ARBA" id="ARBA00004127"/>
    </source>
</evidence>
<dbReference type="Gene3D" id="1.20.1420.30">
    <property type="entry name" value="NCX, central ion-binding region"/>
    <property type="match status" value="2"/>
</dbReference>
<sequence length="529" mass="58167">MQRGRANSWLRTLYKNEGKRASITDIETVREEDEQQQSLLAKSHESHAFERANSKEWAESMLRWDGSAGLPTGVVGDGLNVIADYDDHMLHTSSASGAAPGPAPRRTAPQLQLEHVVRLKQRSMKLRKKHREAAEKKRLARKGLCGVPWDEVFNPMSDFLHIKQAILSNWINVMLLALPFAVASHYLGWPAIIVFIFNLVAVVPLALLLGEITEDLAIRFGDVWGGLINATFGNVVEMILSIVLLMKGLTTVVSTSLIGSILSNLLLVIGCCFFVGGLNFKHQQFSSGASKANVSLLFMSCIAMLLPSMVKYSSSNADEENVKMISRIIAIVMTCMYACYLYFQLVTHNHIFTTTADNSNRDDLSPMEHEDEEEEEEASYSLIGALAMMTMTTVVVAFCSEFLSDSIEEVSKKSGLSLSFIGMIILPIAGNACEHITAVLVAAKNKMDLAIAVGVGSSIQIAIFVYPFIVLVGWASNVDFTMSLNMFDVMVVCVSVVLAAFVTMDGTSHWFTGLMLIATYVLIAIAYFF</sequence>
<feature type="domain" description="Sodium/calcium exchanger membrane region" evidence="12">
    <location>
        <begin position="385"/>
        <end position="526"/>
    </location>
</feature>
<keyword evidence="6 11" id="KW-0812">Transmembrane</keyword>
<dbReference type="GO" id="GO:0006874">
    <property type="term" value="P:intracellular calcium ion homeostasis"/>
    <property type="evidence" value="ECO:0007669"/>
    <property type="project" value="TreeGrafter"/>
</dbReference>
<dbReference type="GO" id="GO:0015369">
    <property type="term" value="F:calcium:proton antiporter activity"/>
    <property type="evidence" value="ECO:0007669"/>
    <property type="project" value="UniProtKB-UniRule"/>
</dbReference>
<gene>
    <name evidence="13" type="ORF">CROS1312_LOCUS1443</name>
</gene>
<dbReference type="NCBIfam" id="TIGR00846">
    <property type="entry name" value="caca2"/>
    <property type="match status" value="1"/>
</dbReference>
<evidence type="ECO:0000256" key="7">
    <source>
        <dbReference type="ARBA" id="ARBA00022837"/>
    </source>
</evidence>
<feature type="transmembrane region" description="Helical" evidence="11">
    <location>
        <begin position="292"/>
        <end position="312"/>
    </location>
</feature>
<evidence type="ECO:0000256" key="6">
    <source>
        <dbReference type="ARBA" id="ARBA00022692"/>
    </source>
</evidence>
<protein>
    <recommendedName>
        <fullName evidence="11">Vacuolar cation/proton exchanger</fullName>
    </recommendedName>
</protein>
<dbReference type="AlphaFoldDB" id="A0A7S2X3E9"/>
<dbReference type="PANTHER" id="PTHR31503:SF22">
    <property type="entry name" value="VACUOLAR CALCIUM ION TRANSPORTER"/>
    <property type="match status" value="1"/>
</dbReference>
<feature type="transmembrane region" description="Helical" evidence="11">
    <location>
        <begin position="222"/>
        <end position="245"/>
    </location>
</feature>
<feature type="transmembrane region" description="Helical" evidence="11">
    <location>
        <begin position="449"/>
        <end position="474"/>
    </location>
</feature>
<dbReference type="GO" id="GO:0009705">
    <property type="term" value="C:plant-type vacuole membrane"/>
    <property type="evidence" value="ECO:0007669"/>
    <property type="project" value="TreeGrafter"/>
</dbReference>
<dbReference type="InterPro" id="IPR004837">
    <property type="entry name" value="NaCa_Exmemb"/>
</dbReference>
<keyword evidence="11" id="KW-0926">Vacuole</keyword>
<evidence type="ECO:0000259" key="12">
    <source>
        <dbReference type="Pfam" id="PF01699"/>
    </source>
</evidence>
<dbReference type="InterPro" id="IPR044880">
    <property type="entry name" value="NCX_ion-bd_dom_sf"/>
</dbReference>
<comment type="similarity">
    <text evidence="2">Belongs to the Ca(2+):cation antiporter (CaCA) (TC 2.A.19) family. Cation/proton exchanger (CAX) subfamily.</text>
</comment>
<organism evidence="13">
    <name type="scientific">Chloropicon roscoffensis</name>
    <dbReference type="NCBI Taxonomy" id="1461544"/>
    <lineage>
        <taxon>Eukaryota</taxon>
        <taxon>Viridiplantae</taxon>
        <taxon>Chlorophyta</taxon>
        <taxon>Chloropicophyceae</taxon>
        <taxon>Chloropicales</taxon>
        <taxon>Chloropicaceae</taxon>
        <taxon>Chloropicon</taxon>
    </lineage>
</organism>
<reference evidence="13" key="1">
    <citation type="submission" date="2021-01" db="EMBL/GenBank/DDBJ databases">
        <authorList>
            <person name="Corre E."/>
            <person name="Pelletier E."/>
            <person name="Niang G."/>
            <person name="Scheremetjew M."/>
            <person name="Finn R."/>
            <person name="Kale V."/>
            <person name="Holt S."/>
            <person name="Cochrane G."/>
            <person name="Meng A."/>
            <person name="Brown T."/>
            <person name="Cohen L."/>
        </authorList>
    </citation>
    <scope>NUCLEOTIDE SEQUENCE</scope>
    <source>
        <strain evidence="13">RCC2335</strain>
    </source>
</reference>
<keyword evidence="4 11" id="KW-0050">Antiport</keyword>
<keyword evidence="10 11" id="KW-0472">Membrane</keyword>
<name>A0A7S2X3E9_9CHLO</name>
<proteinExistence type="inferred from homology"/>
<feature type="transmembrane region" description="Helical" evidence="11">
    <location>
        <begin position="324"/>
        <end position="343"/>
    </location>
</feature>
<evidence type="ECO:0000256" key="5">
    <source>
        <dbReference type="ARBA" id="ARBA00022568"/>
    </source>
</evidence>
<dbReference type="PANTHER" id="PTHR31503">
    <property type="entry name" value="VACUOLAR CALCIUM ION TRANSPORTER"/>
    <property type="match status" value="1"/>
</dbReference>
<feature type="transmembrane region" description="Helical" evidence="11">
    <location>
        <begin position="165"/>
        <end position="183"/>
    </location>
</feature>
<keyword evidence="3 11" id="KW-0813">Transport</keyword>
<accession>A0A7S2X3E9</accession>
<keyword evidence="9 11" id="KW-0406">Ion transport</keyword>
<keyword evidence="8 11" id="KW-1133">Transmembrane helix</keyword>
<comment type="subcellular location">
    <subcellularLocation>
        <location evidence="1">Endomembrane system</location>
        <topology evidence="1">Multi-pass membrane protein</topology>
    </subcellularLocation>
    <subcellularLocation>
        <location evidence="11">Vacuole membrane</location>
    </subcellularLocation>
</comment>
<evidence type="ECO:0000256" key="4">
    <source>
        <dbReference type="ARBA" id="ARBA00022449"/>
    </source>
</evidence>
<keyword evidence="7 11" id="KW-0106">Calcium</keyword>
<evidence type="ECO:0000256" key="11">
    <source>
        <dbReference type="RuleBase" id="RU365028"/>
    </source>
</evidence>
<keyword evidence="5 11" id="KW-0109">Calcium transport</keyword>